<dbReference type="Proteomes" id="UP000028602">
    <property type="component" value="Unassembled WGS sequence"/>
</dbReference>
<comment type="caution">
    <text evidence="3">The sequence shown here is derived from an EMBL/GenBank/DDBJ whole genome shotgun (WGS) entry which is preliminary data.</text>
</comment>
<feature type="transmembrane region" description="Helical" evidence="2">
    <location>
        <begin position="5"/>
        <end position="21"/>
    </location>
</feature>
<evidence type="ECO:0000256" key="2">
    <source>
        <dbReference type="SAM" id="Phobius"/>
    </source>
</evidence>
<keyword evidence="2" id="KW-1133">Transmembrane helix</keyword>
<dbReference type="Pfam" id="PF03083">
    <property type="entry name" value="MtN3_slv"/>
    <property type="match status" value="1"/>
</dbReference>
<evidence type="ECO:0000256" key="1">
    <source>
        <dbReference type="SAM" id="MobiDB-lite"/>
    </source>
</evidence>
<dbReference type="OrthoDB" id="122062at2"/>
<organism evidence="3 4">
    <name type="scientific">Tatumella ptyseos ATCC 33301</name>
    <dbReference type="NCBI Taxonomy" id="1005995"/>
    <lineage>
        <taxon>Bacteria</taxon>
        <taxon>Pseudomonadati</taxon>
        <taxon>Pseudomonadota</taxon>
        <taxon>Gammaproteobacteria</taxon>
        <taxon>Enterobacterales</taxon>
        <taxon>Erwiniaceae</taxon>
        <taxon>Tatumella</taxon>
    </lineage>
</organism>
<evidence type="ECO:0008006" key="5">
    <source>
        <dbReference type="Google" id="ProtNLM"/>
    </source>
</evidence>
<dbReference type="RefSeq" id="WP_025902140.1">
    <property type="nucleotide sequence ID" value="NZ_ATMJ01000072.1"/>
</dbReference>
<feature type="transmembrane region" description="Helical" evidence="2">
    <location>
        <begin position="55"/>
        <end position="74"/>
    </location>
</feature>
<accession>A0A085JBI0</accession>
<dbReference type="InterPro" id="IPR004316">
    <property type="entry name" value="SWEET_rpt"/>
</dbReference>
<dbReference type="Gene3D" id="1.20.1280.290">
    <property type="match status" value="1"/>
</dbReference>
<dbReference type="eggNOG" id="COG4095">
    <property type="taxonomic scope" value="Bacteria"/>
</dbReference>
<keyword evidence="4" id="KW-1185">Reference proteome</keyword>
<dbReference type="AlphaFoldDB" id="A0A085JBI0"/>
<reference evidence="3 4" key="1">
    <citation type="submission" date="2014-05" db="EMBL/GenBank/DDBJ databases">
        <title>ATOL: Assembling a taxonomically balanced genome-scale reconstruction of the evolutionary history of the Enterobacteriaceae.</title>
        <authorList>
            <person name="Plunkett G.III."/>
            <person name="Neeno-Eckwall E.C."/>
            <person name="Glasner J.D."/>
            <person name="Perna N.T."/>
        </authorList>
    </citation>
    <scope>NUCLEOTIDE SEQUENCE [LARGE SCALE GENOMIC DNA]</scope>
    <source>
        <strain evidence="3 4">ATCC 33301</strain>
    </source>
</reference>
<evidence type="ECO:0000313" key="4">
    <source>
        <dbReference type="Proteomes" id="UP000028602"/>
    </source>
</evidence>
<keyword evidence="2" id="KW-0812">Transmembrane</keyword>
<sequence length="163" mass="18299">MKSVYIVVVTAMLALLATYFLSPWPVALGTVAAWVTTGSFFLQVLHIIRNRDTKALSLGMWSALFFGVSCWTWYGFRVSDVPVMTANGLTALLAFSVIVLKLYHERPAKNQLRRKLRAMPGVILRPRIRRLRPYTPGEAPLPEQDPVSLQDPVSMSPLSKLKK</sequence>
<feature type="transmembrane region" description="Helical" evidence="2">
    <location>
        <begin position="27"/>
        <end position="48"/>
    </location>
</feature>
<proteinExistence type="predicted"/>
<keyword evidence="2" id="KW-0472">Membrane</keyword>
<gene>
    <name evidence="3" type="ORF">GTPT_2867</name>
</gene>
<dbReference type="GO" id="GO:0016020">
    <property type="term" value="C:membrane"/>
    <property type="evidence" value="ECO:0007669"/>
    <property type="project" value="InterPro"/>
</dbReference>
<name>A0A085JBI0_9GAMM</name>
<feature type="transmembrane region" description="Helical" evidence="2">
    <location>
        <begin position="86"/>
        <end position="104"/>
    </location>
</feature>
<dbReference type="EMBL" id="JMPR01000043">
    <property type="protein sequence ID" value="KFD17826.1"/>
    <property type="molecule type" value="Genomic_DNA"/>
</dbReference>
<feature type="region of interest" description="Disordered" evidence="1">
    <location>
        <begin position="134"/>
        <end position="163"/>
    </location>
</feature>
<evidence type="ECO:0000313" key="3">
    <source>
        <dbReference type="EMBL" id="KFD17826.1"/>
    </source>
</evidence>
<protein>
    <recommendedName>
        <fullName evidence="5">MtN3 and saliva related transmembrane protein</fullName>
    </recommendedName>
</protein>